<name>A0ABU9YLF6_9PROT</name>
<reference evidence="1 2" key="1">
    <citation type="submission" date="2024-03" db="EMBL/GenBank/DDBJ databases">
        <title>High-quality draft genome sequencing of Tistrella sp. BH-R2-4.</title>
        <authorList>
            <person name="Dong C."/>
        </authorList>
    </citation>
    <scope>NUCLEOTIDE SEQUENCE [LARGE SCALE GENOMIC DNA]</scope>
    <source>
        <strain evidence="1 2">BH-R2-4</strain>
    </source>
</reference>
<dbReference type="EMBL" id="JBBKTW010000005">
    <property type="protein sequence ID" value="MEN2989636.1"/>
    <property type="molecule type" value="Genomic_DNA"/>
</dbReference>
<accession>A0ABU9YLF6</accession>
<dbReference type="RefSeq" id="WP_345933194.1">
    <property type="nucleotide sequence ID" value="NZ_JBBKTV010000004.1"/>
</dbReference>
<protein>
    <submittedName>
        <fullName evidence="1">N-formylglutamate amidohydrolase</fullName>
    </submittedName>
</protein>
<organism evidence="1 2">
    <name type="scientific">Tistrella arctica</name>
    <dbReference type="NCBI Taxonomy" id="3133430"/>
    <lineage>
        <taxon>Bacteria</taxon>
        <taxon>Pseudomonadati</taxon>
        <taxon>Pseudomonadota</taxon>
        <taxon>Alphaproteobacteria</taxon>
        <taxon>Geminicoccales</taxon>
        <taxon>Geminicoccaceae</taxon>
        <taxon>Tistrella</taxon>
    </lineage>
</organism>
<sequence>MPYLERGVFLRFDPTVPPVPVMVDVSRSGREYPAEFRSAVPFTVLHDNVSMYVDDLWGEAPEMGATMLYAMFPSFWVDANRNELDIDPDLIDGEWPVPLNPTVSKRGLGLLKSKSRYGEPVHERKLTVAEVMERLEKYHRPYYRELGQNIDRLKQAYGFVYHLSCHCMSAVGAPTHPDAGQERADFCVGNLNGQTSSDAFINFVAETIRARGYSCTINTPYTGGELNGRFGAPADGVESIMVEINKKLFMDTKTFRKTEGFDRVKADVSAILKIVADEARARVAAGSRAA</sequence>
<dbReference type="Pfam" id="PF05013">
    <property type="entry name" value="FGase"/>
    <property type="match status" value="1"/>
</dbReference>
<dbReference type="Gene3D" id="3.40.630.40">
    <property type="entry name" value="Zn-dependent exopeptidases"/>
    <property type="match status" value="1"/>
</dbReference>
<keyword evidence="2" id="KW-1185">Reference proteome</keyword>
<proteinExistence type="predicted"/>
<evidence type="ECO:0000313" key="2">
    <source>
        <dbReference type="Proteomes" id="UP001413721"/>
    </source>
</evidence>
<gene>
    <name evidence="1" type="ORF">WG926_15070</name>
</gene>
<comment type="caution">
    <text evidence="1">The sequence shown here is derived from an EMBL/GenBank/DDBJ whole genome shotgun (WGS) entry which is preliminary data.</text>
</comment>
<dbReference type="InterPro" id="IPR007709">
    <property type="entry name" value="N-FG_amidohydro"/>
</dbReference>
<evidence type="ECO:0000313" key="1">
    <source>
        <dbReference type="EMBL" id="MEN2989636.1"/>
    </source>
</evidence>
<dbReference type="SUPFAM" id="SSF53187">
    <property type="entry name" value="Zn-dependent exopeptidases"/>
    <property type="match status" value="1"/>
</dbReference>
<dbReference type="Proteomes" id="UP001413721">
    <property type="component" value="Unassembled WGS sequence"/>
</dbReference>